<dbReference type="AlphaFoldDB" id="A0A1V2ETA0"/>
<gene>
    <name evidence="2" type="ORF">SPHI_24810</name>
</gene>
<evidence type="ECO:0000313" key="2">
    <source>
        <dbReference type="EMBL" id="ONF95389.1"/>
    </source>
</evidence>
<organism evidence="2 3">
    <name type="scientific">Sphingomonas jeddahensis</name>
    <dbReference type="NCBI Taxonomy" id="1915074"/>
    <lineage>
        <taxon>Bacteria</taxon>
        <taxon>Pseudomonadati</taxon>
        <taxon>Pseudomonadota</taxon>
        <taxon>Alphaproteobacteria</taxon>
        <taxon>Sphingomonadales</taxon>
        <taxon>Sphingomonadaceae</taxon>
        <taxon>Sphingomonas</taxon>
    </lineage>
</organism>
<dbReference type="InterPro" id="IPR020845">
    <property type="entry name" value="AMP-binding_CS"/>
</dbReference>
<dbReference type="Pfam" id="PF00501">
    <property type="entry name" value="AMP-binding"/>
    <property type="match status" value="1"/>
</dbReference>
<dbReference type="GO" id="GO:0004467">
    <property type="term" value="F:long-chain fatty acid-CoA ligase activity"/>
    <property type="evidence" value="ECO:0007669"/>
    <property type="project" value="UniProtKB-EC"/>
</dbReference>
<protein>
    <submittedName>
        <fullName evidence="2">Long-chain-fatty-acid--CoA ligase FadD15</fullName>
        <ecNumber evidence="2">6.2.1.3</ecNumber>
    </submittedName>
</protein>
<dbReference type="Gene3D" id="3.40.50.12780">
    <property type="entry name" value="N-terminal domain of ligase-like"/>
    <property type="match status" value="1"/>
</dbReference>
<feature type="domain" description="AMP-dependent synthetase/ligase" evidence="1">
    <location>
        <begin position="56"/>
        <end position="434"/>
    </location>
</feature>
<keyword evidence="2" id="KW-0436">Ligase</keyword>
<sequence length="603" mass="64705">MLSKEVRPPEDAITAMSLPWSERAVTVEHREDGCTLLRSPYVMRDTPRSIAHLFLDRVAERPDHPFIQQRGKDGTWRGPTYAEMETRARGIGQWLLDHGAGGTGGVMILSGNSVDHAAVMLGCYLAGVPSTALSQAYSLGASDFTKLRHCLATVAPRVIFVQSGDAFAPALAEIRALRPDMLILSGDGTNNSISLDQAAATPPTAALDEALGALDHSTVAKYLFTSGSTGMPKAVPQTHGMMAAMVAARHGLMADPDERFPAISVDWMPWSHLSAGNIGFNHNIWAGGTLYLDDGRPMPGQFATTLRNLLELKPPLFSSAPIAFEMLVSALENDRQAAADLLPGLRYMSYGGAALSQNLADRVQQLALDVTGRTIPIITTYGATEVQGITTVHWDTTKVGMIGLPVPGVTLKLTPVGDKLEVRVKGQSVMAGYLNEPEKNAEAFDEEGYYCLGDAARFVDPEDPSQGVAFDGRISEDFKLTSGTWVSVGTLRAAIVTAASPHLRDLVITGQDRPFIGGLAWLAGNDPDAVVKLREALTAFNRQAGGSSRRIARLLILAEPPSISDGEITEKGYINQRAVLARRAAEVERLYAAEPDADVILLD</sequence>
<dbReference type="Pfam" id="PF23562">
    <property type="entry name" value="AMP-binding_C_3"/>
    <property type="match status" value="1"/>
</dbReference>
<keyword evidence="3" id="KW-1185">Reference proteome</keyword>
<dbReference type="STRING" id="1915074.SPHI_24810"/>
<dbReference type="EC" id="6.2.1.3" evidence="2"/>
<accession>A0A1V2ETA0</accession>
<name>A0A1V2ETA0_9SPHN</name>
<dbReference type="InterPro" id="IPR000873">
    <property type="entry name" value="AMP-dep_synth/lig_dom"/>
</dbReference>
<dbReference type="OrthoDB" id="9803968at2"/>
<dbReference type="EMBL" id="MPSB01000012">
    <property type="protein sequence ID" value="ONF95389.1"/>
    <property type="molecule type" value="Genomic_DNA"/>
</dbReference>
<reference evidence="2 3" key="1">
    <citation type="submission" date="2016-11" db="EMBL/GenBank/DDBJ databases">
        <title>Genome sequence of Sphingomonas jeddahensis G39.</title>
        <authorList>
            <person name="Poehlein A."/>
            <person name="Wuebbeler J.H."/>
            <person name="Steinbuechel A."/>
            <person name="Daniel R."/>
        </authorList>
    </citation>
    <scope>NUCLEOTIDE SEQUENCE [LARGE SCALE GENOMIC DNA]</scope>
    <source>
        <strain evidence="2 3">G39</strain>
    </source>
</reference>
<dbReference type="PANTHER" id="PTHR24096">
    <property type="entry name" value="LONG-CHAIN-FATTY-ACID--COA LIGASE"/>
    <property type="match status" value="1"/>
</dbReference>
<dbReference type="SUPFAM" id="SSF56801">
    <property type="entry name" value="Acetyl-CoA synthetase-like"/>
    <property type="match status" value="1"/>
</dbReference>
<evidence type="ECO:0000313" key="3">
    <source>
        <dbReference type="Proteomes" id="UP000188729"/>
    </source>
</evidence>
<dbReference type="PROSITE" id="PS00455">
    <property type="entry name" value="AMP_BINDING"/>
    <property type="match status" value="1"/>
</dbReference>
<proteinExistence type="predicted"/>
<dbReference type="Proteomes" id="UP000188729">
    <property type="component" value="Unassembled WGS sequence"/>
</dbReference>
<dbReference type="RefSeq" id="WP_076745253.1">
    <property type="nucleotide sequence ID" value="NZ_MPSB01000012.1"/>
</dbReference>
<evidence type="ECO:0000259" key="1">
    <source>
        <dbReference type="Pfam" id="PF00501"/>
    </source>
</evidence>
<dbReference type="PANTHER" id="PTHR24096:SF420">
    <property type="entry name" value="LONG-CHAIN-FATTY-ACID--COA LIGASE-RELATED"/>
    <property type="match status" value="1"/>
</dbReference>
<dbReference type="InterPro" id="IPR042099">
    <property type="entry name" value="ANL_N_sf"/>
</dbReference>
<comment type="caution">
    <text evidence="2">The sequence shown here is derived from an EMBL/GenBank/DDBJ whole genome shotgun (WGS) entry which is preliminary data.</text>
</comment>